<evidence type="ECO:0000256" key="12">
    <source>
        <dbReference type="ARBA" id="ARBA00022741"/>
    </source>
</evidence>
<keyword evidence="18" id="KW-0548">Nucleotidyltransferase</keyword>
<dbReference type="Pfam" id="PF02283">
    <property type="entry name" value="CobU"/>
    <property type="match status" value="1"/>
</dbReference>
<comment type="pathway">
    <text evidence="5">Cofactor biosynthesis; adenosylcobalamin biosynthesis; adenosylcobalamin from cob(II)yrinate a,c-diamide: step 6/7.</text>
</comment>
<comment type="similarity">
    <text evidence="7">Belongs to the CobU/CobP family.</text>
</comment>
<comment type="catalytic activity">
    <reaction evidence="3">
        <text>adenosylcob(III)inamide + GTP = adenosylcob(III)inamide phosphate + GDP + H(+)</text>
        <dbReference type="Rhea" id="RHEA:15765"/>
        <dbReference type="ChEBI" id="CHEBI:2480"/>
        <dbReference type="ChEBI" id="CHEBI:15378"/>
        <dbReference type="ChEBI" id="CHEBI:37565"/>
        <dbReference type="ChEBI" id="CHEBI:58189"/>
        <dbReference type="ChEBI" id="CHEBI:58502"/>
        <dbReference type="EC" id="2.7.1.156"/>
    </reaction>
</comment>
<accession>A0ABY2X545</accession>
<dbReference type="PANTHER" id="PTHR34848:SF1">
    <property type="entry name" value="BIFUNCTIONAL ADENOSYLCOBALAMIN BIOSYNTHESIS PROTEIN COBU"/>
    <property type="match status" value="1"/>
</dbReference>
<evidence type="ECO:0000313" key="19">
    <source>
        <dbReference type="Proteomes" id="UP001193035"/>
    </source>
</evidence>
<evidence type="ECO:0000256" key="14">
    <source>
        <dbReference type="ARBA" id="ARBA00022840"/>
    </source>
</evidence>
<evidence type="ECO:0000256" key="13">
    <source>
        <dbReference type="ARBA" id="ARBA00022777"/>
    </source>
</evidence>
<comment type="caution">
    <text evidence="18">The sequence shown here is derived from an EMBL/GenBank/DDBJ whole genome shotgun (WGS) entry which is preliminary data.</text>
</comment>
<evidence type="ECO:0000256" key="9">
    <source>
        <dbReference type="ARBA" id="ARBA00012523"/>
    </source>
</evidence>
<evidence type="ECO:0000256" key="6">
    <source>
        <dbReference type="ARBA" id="ARBA00005159"/>
    </source>
</evidence>
<evidence type="ECO:0000256" key="10">
    <source>
        <dbReference type="ARBA" id="ARBA00022573"/>
    </source>
</evidence>
<evidence type="ECO:0000256" key="4">
    <source>
        <dbReference type="ARBA" id="ARBA00003889"/>
    </source>
</evidence>
<keyword evidence="11 18" id="KW-0808">Transferase</keyword>
<dbReference type="InterPro" id="IPR003203">
    <property type="entry name" value="CobU/CobP"/>
</dbReference>
<reference evidence="18 19" key="1">
    <citation type="submission" date="2019-05" db="EMBL/GenBank/DDBJ databases">
        <title>Ruegeria sp. nov., isolated from tidal flat.</title>
        <authorList>
            <person name="Kim W."/>
        </authorList>
    </citation>
    <scope>NUCLEOTIDE SEQUENCE [LARGE SCALE GENOMIC DNA]</scope>
    <source>
        <strain evidence="18 19">CAU 1488</strain>
    </source>
</reference>
<comment type="catalytic activity">
    <reaction evidence="1">
        <text>adenosylcob(III)inamide + ATP = adenosylcob(III)inamide phosphate + ADP + H(+)</text>
        <dbReference type="Rhea" id="RHEA:15769"/>
        <dbReference type="ChEBI" id="CHEBI:2480"/>
        <dbReference type="ChEBI" id="CHEBI:15378"/>
        <dbReference type="ChEBI" id="CHEBI:30616"/>
        <dbReference type="ChEBI" id="CHEBI:58502"/>
        <dbReference type="ChEBI" id="CHEBI:456216"/>
        <dbReference type="EC" id="2.7.1.156"/>
    </reaction>
</comment>
<comment type="catalytic activity">
    <reaction evidence="2">
        <text>adenosylcob(III)inamide phosphate + GTP + H(+) = adenosylcob(III)inamide-GDP + diphosphate</text>
        <dbReference type="Rhea" id="RHEA:22712"/>
        <dbReference type="ChEBI" id="CHEBI:15378"/>
        <dbReference type="ChEBI" id="CHEBI:33019"/>
        <dbReference type="ChEBI" id="CHEBI:37565"/>
        <dbReference type="ChEBI" id="CHEBI:58502"/>
        <dbReference type="ChEBI" id="CHEBI:60487"/>
        <dbReference type="EC" id="2.7.7.62"/>
    </reaction>
</comment>
<organism evidence="18 19">
    <name type="scientific">Ruegeria sediminis</name>
    <dbReference type="NCBI Taxonomy" id="2583820"/>
    <lineage>
        <taxon>Bacteria</taxon>
        <taxon>Pseudomonadati</taxon>
        <taxon>Pseudomonadota</taxon>
        <taxon>Alphaproteobacteria</taxon>
        <taxon>Rhodobacterales</taxon>
        <taxon>Roseobacteraceae</taxon>
        <taxon>Ruegeria</taxon>
    </lineage>
</organism>
<evidence type="ECO:0000256" key="15">
    <source>
        <dbReference type="ARBA" id="ARBA00023134"/>
    </source>
</evidence>
<keyword evidence="15" id="KW-0342">GTP-binding</keyword>
<evidence type="ECO:0000256" key="17">
    <source>
        <dbReference type="ARBA" id="ARBA00030571"/>
    </source>
</evidence>
<comment type="pathway">
    <text evidence="6">Cofactor biosynthesis; adenosylcobalamin biosynthesis; adenosylcobalamin from cob(II)yrinate a,c-diamide: step 5/7.</text>
</comment>
<evidence type="ECO:0000256" key="2">
    <source>
        <dbReference type="ARBA" id="ARBA00000711"/>
    </source>
</evidence>
<evidence type="ECO:0000256" key="11">
    <source>
        <dbReference type="ARBA" id="ARBA00022679"/>
    </source>
</evidence>
<dbReference type="CDD" id="cd00544">
    <property type="entry name" value="CobU"/>
    <property type="match status" value="1"/>
</dbReference>
<dbReference type="SUPFAM" id="SSF52540">
    <property type="entry name" value="P-loop containing nucleoside triphosphate hydrolases"/>
    <property type="match status" value="1"/>
</dbReference>
<evidence type="ECO:0000313" key="18">
    <source>
        <dbReference type="EMBL" id="TMV10169.1"/>
    </source>
</evidence>
<protein>
    <recommendedName>
        <fullName evidence="16">Adenosylcobinamide kinase</fullName>
        <ecNumber evidence="8">2.7.1.156</ecNumber>
        <ecNumber evidence="9">2.7.7.62</ecNumber>
    </recommendedName>
    <alternativeName>
        <fullName evidence="17">Adenosylcobinamide-phosphate guanylyltransferase</fullName>
    </alternativeName>
</protein>
<keyword evidence="14" id="KW-0067">ATP-binding</keyword>
<keyword evidence="12" id="KW-0547">Nucleotide-binding</keyword>
<evidence type="ECO:0000256" key="16">
    <source>
        <dbReference type="ARBA" id="ARBA00029570"/>
    </source>
</evidence>
<name>A0ABY2X545_9RHOB</name>
<dbReference type="Gene3D" id="3.40.50.300">
    <property type="entry name" value="P-loop containing nucleotide triphosphate hydrolases"/>
    <property type="match status" value="1"/>
</dbReference>
<sequence>MACRDIDISRGWSSAMHFSPLQAQEPDLLNGFVTITQNKTGWITRKVINVYPSLTLILGGAASGKSAFSEQLVVSNGKSRVYVATSQVFDDEIRLKVEQHITQRGPDWTTIEEPLDLGPPLSGLTENQICLIDCATMWLSNHLLAGNNLETAQAELLQALRACPAPVVIVSNEVGQGIVPDTALSRRFREAQGRLNIALAAQADLVVQVTAGLPLVLKGQLP</sequence>
<keyword evidence="13 18" id="KW-0418">Kinase</keyword>
<dbReference type="PANTHER" id="PTHR34848">
    <property type="match status" value="1"/>
</dbReference>
<keyword evidence="10" id="KW-0169">Cobalamin biosynthesis</keyword>
<evidence type="ECO:0000256" key="5">
    <source>
        <dbReference type="ARBA" id="ARBA00004692"/>
    </source>
</evidence>
<dbReference type="EC" id="2.7.7.62" evidence="9"/>
<evidence type="ECO:0000256" key="8">
    <source>
        <dbReference type="ARBA" id="ARBA00012016"/>
    </source>
</evidence>
<evidence type="ECO:0000256" key="7">
    <source>
        <dbReference type="ARBA" id="ARBA00007490"/>
    </source>
</evidence>
<evidence type="ECO:0000256" key="3">
    <source>
        <dbReference type="ARBA" id="ARBA00001522"/>
    </source>
</evidence>
<dbReference type="InterPro" id="IPR027417">
    <property type="entry name" value="P-loop_NTPase"/>
</dbReference>
<dbReference type="EC" id="2.7.1.156" evidence="8"/>
<dbReference type="NCBIfam" id="NF004469">
    <property type="entry name" value="PRK05800.1"/>
    <property type="match status" value="1"/>
</dbReference>
<dbReference type="EMBL" id="VCPD01000001">
    <property type="protein sequence ID" value="TMV10169.1"/>
    <property type="molecule type" value="Genomic_DNA"/>
</dbReference>
<proteinExistence type="inferred from homology"/>
<keyword evidence="19" id="KW-1185">Reference proteome</keyword>
<evidence type="ECO:0000256" key="1">
    <source>
        <dbReference type="ARBA" id="ARBA00000312"/>
    </source>
</evidence>
<dbReference type="GO" id="GO:0043752">
    <property type="term" value="F:adenosylcobinamide kinase activity"/>
    <property type="evidence" value="ECO:0007669"/>
    <property type="project" value="UniProtKB-EC"/>
</dbReference>
<dbReference type="Proteomes" id="UP001193035">
    <property type="component" value="Unassembled WGS sequence"/>
</dbReference>
<comment type="function">
    <text evidence="4">Catalyzes ATP-dependent phosphorylation of adenosylcobinamide and addition of GMP to adenosylcobinamide phosphate.</text>
</comment>
<gene>
    <name evidence="18" type="primary">cobU</name>
    <name evidence="18" type="ORF">FGK63_03655</name>
</gene>
<dbReference type="GO" id="GO:0008820">
    <property type="term" value="F:cobinamide phosphate guanylyltransferase activity"/>
    <property type="evidence" value="ECO:0007669"/>
    <property type="project" value="UniProtKB-EC"/>
</dbReference>